<dbReference type="RefSeq" id="XP_003671570.1">
    <property type="nucleotide sequence ID" value="XM_003671522.1"/>
</dbReference>
<dbReference type="InterPro" id="IPR016819">
    <property type="entry name" value="RNase_P/MRP_POP5"/>
</dbReference>
<comment type="catalytic activity">
    <reaction evidence="1 10">
        <text>Endonucleolytic cleavage of RNA, removing 5'-extranucleotides from tRNA precursor.</text>
        <dbReference type="EC" id="3.1.26.5"/>
    </reaction>
</comment>
<comment type="similarity">
    <text evidence="3 10">Belongs to the eukaryotic/archaeal RNase P protein component 2 family.</text>
</comment>
<proteinExistence type="inferred from homology"/>
<dbReference type="GO" id="GO:0000171">
    <property type="term" value="F:ribonuclease MRP activity"/>
    <property type="evidence" value="ECO:0007669"/>
    <property type="project" value="EnsemblFungi"/>
</dbReference>
<evidence type="ECO:0000256" key="6">
    <source>
        <dbReference type="ARBA" id="ARBA00022801"/>
    </source>
</evidence>
<evidence type="ECO:0000256" key="9">
    <source>
        <dbReference type="ARBA" id="ARBA00055200"/>
    </source>
</evidence>
<dbReference type="GO" id="GO:0000294">
    <property type="term" value="P:nuclear-transcribed mRNA catabolic process, RNase MRP-dependent"/>
    <property type="evidence" value="ECO:0007669"/>
    <property type="project" value="EnsemblFungi"/>
</dbReference>
<dbReference type="GO" id="GO:0000447">
    <property type="term" value="P:endonucleolytic cleavage in ITS1 to separate SSU-rRNA from 5.8S rRNA and LSU-rRNA from tricistronic rRNA transcript (SSU-rRNA, 5.8S rRNA, LSU-rRNA)"/>
    <property type="evidence" value="ECO:0007669"/>
    <property type="project" value="EnsemblFungi"/>
</dbReference>
<dbReference type="GO" id="GO:0005655">
    <property type="term" value="C:nucleolar ribonuclease P complex"/>
    <property type="evidence" value="ECO:0007669"/>
    <property type="project" value="EnsemblFungi"/>
</dbReference>
<evidence type="ECO:0000313" key="11">
    <source>
        <dbReference type="EMBL" id="CCD26327.1"/>
    </source>
</evidence>
<dbReference type="EC" id="3.1.26.5" evidence="4 10"/>
<dbReference type="PIRSF" id="PIRSF023803">
    <property type="entry name" value="Ribonuclease_P_prd"/>
    <property type="match status" value="1"/>
</dbReference>
<dbReference type="GO" id="GO:0034965">
    <property type="term" value="P:intronic box C/D snoRNA processing"/>
    <property type="evidence" value="ECO:0007669"/>
    <property type="project" value="EnsemblFungi"/>
</dbReference>
<gene>
    <name evidence="11" type="primary">NDAI0H01530</name>
    <name evidence="11" type="ordered locus">NDAI_0H01530</name>
</gene>
<accession>G0WEW6</accession>
<dbReference type="STRING" id="1071378.G0WEW6"/>
<dbReference type="GeneID" id="11495858"/>
<dbReference type="GO" id="GO:0004526">
    <property type="term" value="F:ribonuclease P activity"/>
    <property type="evidence" value="ECO:0007669"/>
    <property type="project" value="UniProtKB-EC"/>
</dbReference>
<dbReference type="InterPro" id="IPR038085">
    <property type="entry name" value="Rnp2-like_sf"/>
</dbReference>
<dbReference type="KEGG" id="ndi:NDAI_0H01530"/>
<dbReference type="SUPFAM" id="SSF160350">
    <property type="entry name" value="Rnp2-like"/>
    <property type="match status" value="1"/>
</dbReference>
<name>G0WEW6_NAUDC</name>
<dbReference type="GO" id="GO:0000172">
    <property type="term" value="C:ribonuclease MRP complex"/>
    <property type="evidence" value="ECO:0007669"/>
    <property type="project" value="EnsemblFungi"/>
</dbReference>
<dbReference type="Proteomes" id="UP000000689">
    <property type="component" value="Chromosome 8"/>
</dbReference>
<dbReference type="HOGENOM" id="CLU_086710_1_2_1"/>
<reference evidence="11 12" key="1">
    <citation type="journal article" date="2011" name="Proc. Natl. Acad. Sci. U.S.A.">
        <title>Evolutionary erosion of yeast sex chromosomes by mating-type switching accidents.</title>
        <authorList>
            <person name="Gordon J.L."/>
            <person name="Armisen D."/>
            <person name="Proux-Wera E."/>
            <person name="Oheigeartaigh S.S."/>
            <person name="Byrne K.P."/>
            <person name="Wolfe K.H."/>
        </authorList>
    </citation>
    <scope>NUCLEOTIDE SEQUENCE [LARGE SCALE GENOMIC DNA]</scope>
    <source>
        <strain evidence="12">ATCC 10597 / BCRC 20456 / CBS 421 / NBRC 0211 / NRRL Y-12639</strain>
    </source>
</reference>
<keyword evidence="12" id="KW-1185">Reference proteome</keyword>
<dbReference type="FunFam" id="3.30.70.3250:FF:000004">
    <property type="entry name" value="Ribonuclease P/MRP protein subunit POP5"/>
    <property type="match status" value="1"/>
</dbReference>
<dbReference type="AlphaFoldDB" id="G0WEW6"/>
<dbReference type="GO" id="GO:0033204">
    <property type="term" value="F:ribonuclease P RNA binding"/>
    <property type="evidence" value="ECO:0007669"/>
    <property type="project" value="InterPro"/>
</dbReference>
<comment type="subcellular location">
    <subcellularLocation>
        <location evidence="2">Nucleus</location>
    </subcellularLocation>
</comment>
<dbReference type="Pfam" id="PF01900">
    <property type="entry name" value="RNase_P_Rpp14"/>
    <property type="match status" value="1"/>
</dbReference>
<sequence length="175" mass="19732">MVRLKSRYILFEVLSPRQEQPSSDSINDIFLNHHRATSKQGTIKVLLQEIRRSLQLNFGDYGSGRVNSMLQIKYFSNATSTGIIRCLREDCELLIASLFFITKLGPIEGILLNPIKVSGTIKKIEQHAIARNSKSLSTISKHNQKISDDLKKIVQANSDVDDEDESVNDDIMELA</sequence>
<evidence type="ECO:0000256" key="4">
    <source>
        <dbReference type="ARBA" id="ARBA00012179"/>
    </source>
</evidence>
<dbReference type="PANTHER" id="PTHR15441">
    <property type="entry name" value="RIBONUCLEASE P PROTEIN SUBUNIT P14"/>
    <property type="match status" value="1"/>
</dbReference>
<evidence type="ECO:0000256" key="7">
    <source>
        <dbReference type="ARBA" id="ARBA00023242"/>
    </source>
</evidence>
<dbReference type="eggNOG" id="KOG4639">
    <property type="taxonomic scope" value="Eukaryota"/>
</dbReference>
<organism evidence="11 12">
    <name type="scientific">Naumovozyma dairenensis (strain ATCC 10597 / BCRC 20456 / CBS 421 / NBRC 0211 / NRRL Y-12639)</name>
    <name type="common">Saccharomyces dairenensis</name>
    <dbReference type="NCBI Taxonomy" id="1071378"/>
    <lineage>
        <taxon>Eukaryota</taxon>
        <taxon>Fungi</taxon>
        <taxon>Dikarya</taxon>
        <taxon>Ascomycota</taxon>
        <taxon>Saccharomycotina</taxon>
        <taxon>Saccharomycetes</taxon>
        <taxon>Saccharomycetales</taxon>
        <taxon>Saccharomycetaceae</taxon>
        <taxon>Naumovozyma</taxon>
    </lineage>
</organism>
<protein>
    <recommendedName>
        <fullName evidence="8 10">Ribonuclease P/MRP protein subunit POP5</fullName>
        <ecNumber evidence="4 10">3.1.26.5</ecNumber>
    </recommendedName>
</protein>
<keyword evidence="5 10" id="KW-0819">tRNA processing</keyword>
<dbReference type="OMA" id="IVRCPRA"/>
<keyword evidence="7" id="KW-0539">Nucleus</keyword>
<dbReference type="PANTHER" id="PTHR15441:SF2">
    <property type="entry name" value="RIBONUCLEASE P_MRP PROTEIN SUBUNIT POP5"/>
    <property type="match status" value="1"/>
</dbReference>
<evidence type="ECO:0000313" key="12">
    <source>
        <dbReference type="Proteomes" id="UP000000689"/>
    </source>
</evidence>
<dbReference type="Gene3D" id="3.30.70.3250">
    <property type="entry name" value="Ribonuclease P, Pop5 subunit"/>
    <property type="match status" value="1"/>
</dbReference>
<evidence type="ECO:0000256" key="10">
    <source>
        <dbReference type="PIRNR" id="PIRNR023803"/>
    </source>
</evidence>
<dbReference type="OrthoDB" id="24745at2759"/>
<comment type="function">
    <text evidence="9">Component of ribonuclease P, a protein complex that generates mature tRNA molecules by cleaving their 5'-ends. Also a component of RNase MRP, which cleaves pre-rRNA sequences.</text>
</comment>
<evidence type="ECO:0000256" key="2">
    <source>
        <dbReference type="ARBA" id="ARBA00004123"/>
    </source>
</evidence>
<evidence type="ECO:0000256" key="3">
    <source>
        <dbReference type="ARBA" id="ARBA00010800"/>
    </source>
</evidence>
<keyword evidence="6" id="KW-0378">Hydrolase</keyword>
<dbReference type="InterPro" id="IPR002759">
    <property type="entry name" value="Pop5/Rpp14/Rnp2-like"/>
</dbReference>
<evidence type="ECO:0000256" key="5">
    <source>
        <dbReference type="ARBA" id="ARBA00022694"/>
    </source>
</evidence>
<dbReference type="GO" id="GO:0001682">
    <property type="term" value="P:tRNA 5'-leader removal"/>
    <property type="evidence" value="ECO:0007669"/>
    <property type="project" value="EnsemblFungi"/>
</dbReference>
<evidence type="ECO:0000256" key="1">
    <source>
        <dbReference type="ARBA" id="ARBA00000928"/>
    </source>
</evidence>
<evidence type="ECO:0000256" key="8">
    <source>
        <dbReference type="ARBA" id="ARBA00044198"/>
    </source>
</evidence>
<dbReference type="EMBL" id="HE580274">
    <property type="protein sequence ID" value="CCD26327.1"/>
    <property type="molecule type" value="Genomic_DNA"/>
</dbReference>